<keyword evidence="3" id="KW-1185">Reference proteome</keyword>
<feature type="region of interest" description="Disordered" evidence="1">
    <location>
        <begin position="1"/>
        <end position="39"/>
    </location>
</feature>
<dbReference type="AlphaFoldDB" id="A0A8T0Q6G5"/>
<proteinExistence type="predicted"/>
<organism evidence="2 3">
    <name type="scientific">Panicum virgatum</name>
    <name type="common">Blackwell switchgrass</name>
    <dbReference type="NCBI Taxonomy" id="38727"/>
    <lineage>
        <taxon>Eukaryota</taxon>
        <taxon>Viridiplantae</taxon>
        <taxon>Streptophyta</taxon>
        <taxon>Embryophyta</taxon>
        <taxon>Tracheophyta</taxon>
        <taxon>Spermatophyta</taxon>
        <taxon>Magnoliopsida</taxon>
        <taxon>Liliopsida</taxon>
        <taxon>Poales</taxon>
        <taxon>Poaceae</taxon>
        <taxon>PACMAD clade</taxon>
        <taxon>Panicoideae</taxon>
        <taxon>Panicodae</taxon>
        <taxon>Paniceae</taxon>
        <taxon>Panicinae</taxon>
        <taxon>Panicum</taxon>
        <taxon>Panicum sect. Hiantes</taxon>
    </lineage>
</organism>
<accession>A0A8T0Q6G5</accession>
<name>A0A8T0Q6G5_PANVG</name>
<evidence type="ECO:0000313" key="2">
    <source>
        <dbReference type="EMBL" id="KAG2570487.1"/>
    </source>
</evidence>
<dbReference type="EMBL" id="CM029049">
    <property type="protein sequence ID" value="KAG2570487.1"/>
    <property type="molecule type" value="Genomic_DNA"/>
</dbReference>
<dbReference type="Proteomes" id="UP000823388">
    <property type="component" value="Chromosome 7K"/>
</dbReference>
<evidence type="ECO:0000256" key="1">
    <source>
        <dbReference type="SAM" id="MobiDB-lite"/>
    </source>
</evidence>
<comment type="caution">
    <text evidence="2">The sequence shown here is derived from an EMBL/GenBank/DDBJ whole genome shotgun (WGS) entry which is preliminary data.</text>
</comment>
<reference evidence="2" key="1">
    <citation type="submission" date="2020-05" db="EMBL/GenBank/DDBJ databases">
        <title>WGS assembly of Panicum virgatum.</title>
        <authorList>
            <person name="Lovell J.T."/>
            <person name="Jenkins J."/>
            <person name="Shu S."/>
            <person name="Juenger T.E."/>
            <person name="Schmutz J."/>
        </authorList>
    </citation>
    <scope>NUCLEOTIDE SEQUENCE</scope>
    <source>
        <strain evidence="2">AP13</strain>
    </source>
</reference>
<protein>
    <submittedName>
        <fullName evidence="2">Uncharacterized protein</fullName>
    </submittedName>
</protein>
<sequence>MYEPRPVLPAPPPVDVEMYEPQPPPPPRPLRAVAPAPAPAPAPVTDMRLVVAPPDAEFGDFPQERDWLLVGKSYVPGLSTNRGRRRMDAGEIVHFAFPSFERSYGGVKMSAKKAAALAAIVRFSTKRAGEIRRLPQEWSQV</sequence>
<feature type="compositionally biased region" description="Pro residues" evidence="1">
    <location>
        <begin position="1"/>
        <end position="14"/>
    </location>
</feature>
<evidence type="ECO:0000313" key="3">
    <source>
        <dbReference type="Proteomes" id="UP000823388"/>
    </source>
</evidence>
<gene>
    <name evidence="2" type="ORF">PVAP13_7KG041900</name>
</gene>